<gene>
    <name evidence="1" type="ORF">N7456_001548</name>
</gene>
<proteinExistence type="predicted"/>
<dbReference type="Proteomes" id="UP001149165">
    <property type="component" value="Unassembled WGS sequence"/>
</dbReference>
<evidence type="ECO:0000313" key="2">
    <source>
        <dbReference type="Proteomes" id="UP001149165"/>
    </source>
</evidence>
<organism evidence="1 2">
    <name type="scientific">Penicillium angulare</name>
    <dbReference type="NCBI Taxonomy" id="116970"/>
    <lineage>
        <taxon>Eukaryota</taxon>
        <taxon>Fungi</taxon>
        <taxon>Dikarya</taxon>
        <taxon>Ascomycota</taxon>
        <taxon>Pezizomycotina</taxon>
        <taxon>Eurotiomycetes</taxon>
        <taxon>Eurotiomycetidae</taxon>
        <taxon>Eurotiales</taxon>
        <taxon>Aspergillaceae</taxon>
        <taxon>Penicillium</taxon>
    </lineage>
</organism>
<dbReference type="EMBL" id="JAPQKH010000002">
    <property type="protein sequence ID" value="KAJ5113014.1"/>
    <property type="molecule type" value="Genomic_DNA"/>
</dbReference>
<protein>
    <submittedName>
        <fullName evidence="1">Uncharacterized protein</fullName>
    </submittedName>
</protein>
<reference evidence="1" key="2">
    <citation type="journal article" date="2023" name="IMA Fungus">
        <title>Comparative genomic study of the Penicillium genus elucidates a diverse pangenome and 15 lateral gene transfer events.</title>
        <authorList>
            <person name="Petersen C."/>
            <person name="Sorensen T."/>
            <person name="Nielsen M.R."/>
            <person name="Sondergaard T.E."/>
            <person name="Sorensen J.L."/>
            <person name="Fitzpatrick D.A."/>
            <person name="Frisvad J.C."/>
            <person name="Nielsen K.L."/>
        </authorList>
    </citation>
    <scope>NUCLEOTIDE SEQUENCE</scope>
    <source>
        <strain evidence="1">IBT 30069</strain>
    </source>
</reference>
<reference evidence="1" key="1">
    <citation type="submission" date="2022-11" db="EMBL/GenBank/DDBJ databases">
        <authorList>
            <person name="Petersen C."/>
        </authorList>
    </citation>
    <scope>NUCLEOTIDE SEQUENCE</scope>
    <source>
        <strain evidence="1">IBT 30069</strain>
    </source>
</reference>
<keyword evidence="2" id="KW-1185">Reference proteome</keyword>
<sequence length="355" mass="40036">MDGALYPRSQRATLASIRETSLQPIDTLLNVQVEESTHHECPPTGLNNETDVQRLLNAFEIKPSTPARLNELQFQLFTDFVFTWRFHFDALSTLERSFALFATLAIGILRIAAWDFEVRNADTEELPILFHSLPSWKTPTGEVFWFHKYLVVCCNTDEIGSSVSKKTKEFASRRKSHTSATHGIAITIRHIALFEISDDNILISPPVPLVTNTSSLDCSPGFRILAYIFTLNGRRGHSANEREKWGATMPPELFDMILKVQTPKSLIAMAQASFRAEEWYYSSIPQMDGFKLRNLALSIPCCAQRDVMGVDGIYCSYVLVCIRTPLDTYVLIAKRQSLVQFLGLAAPTRPIVQSE</sequence>
<accession>A0A9W9G6S2</accession>
<name>A0A9W9G6S2_9EURO</name>
<comment type="caution">
    <text evidence="1">The sequence shown here is derived from an EMBL/GenBank/DDBJ whole genome shotgun (WGS) entry which is preliminary data.</text>
</comment>
<evidence type="ECO:0000313" key="1">
    <source>
        <dbReference type="EMBL" id="KAJ5113014.1"/>
    </source>
</evidence>
<dbReference type="OrthoDB" id="1928087at2759"/>
<dbReference type="AlphaFoldDB" id="A0A9W9G6S2"/>